<dbReference type="Proteomes" id="UP000499080">
    <property type="component" value="Unassembled WGS sequence"/>
</dbReference>
<reference evidence="1 2" key="1">
    <citation type="journal article" date="2019" name="Sci. Rep.">
        <title>Orb-weaving spider Araneus ventricosus genome elucidates the spidroin gene catalogue.</title>
        <authorList>
            <person name="Kono N."/>
            <person name="Nakamura H."/>
            <person name="Ohtoshi R."/>
            <person name="Moran D.A.P."/>
            <person name="Shinohara A."/>
            <person name="Yoshida Y."/>
            <person name="Fujiwara M."/>
            <person name="Mori M."/>
            <person name="Tomita M."/>
            <person name="Arakawa K."/>
        </authorList>
    </citation>
    <scope>NUCLEOTIDE SEQUENCE [LARGE SCALE GENOMIC DNA]</scope>
</reference>
<dbReference type="EMBL" id="BGPR01006626">
    <property type="protein sequence ID" value="GBN20495.1"/>
    <property type="molecule type" value="Genomic_DNA"/>
</dbReference>
<name>A0A4Y2M0E4_ARAVE</name>
<proteinExistence type="predicted"/>
<comment type="caution">
    <text evidence="1">The sequence shown here is derived from an EMBL/GenBank/DDBJ whole genome shotgun (WGS) entry which is preliminary data.</text>
</comment>
<feature type="non-terminal residue" evidence="1">
    <location>
        <position position="1"/>
    </location>
</feature>
<evidence type="ECO:0000313" key="1">
    <source>
        <dbReference type="EMBL" id="GBN20495.1"/>
    </source>
</evidence>
<organism evidence="1 2">
    <name type="scientific">Araneus ventricosus</name>
    <name type="common">Orbweaver spider</name>
    <name type="synonym">Epeira ventricosa</name>
    <dbReference type="NCBI Taxonomy" id="182803"/>
    <lineage>
        <taxon>Eukaryota</taxon>
        <taxon>Metazoa</taxon>
        <taxon>Ecdysozoa</taxon>
        <taxon>Arthropoda</taxon>
        <taxon>Chelicerata</taxon>
        <taxon>Arachnida</taxon>
        <taxon>Araneae</taxon>
        <taxon>Araneomorphae</taxon>
        <taxon>Entelegynae</taxon>
        <taxon>Araneoidea</taxon>
        <taxon>Araneidae</taxon>
        <taxon>Araneus</taxon>
    </lineage>
</organism>
<gene>
    <name evidence="1" type="ORF">AVEN_184938_1</name>
</gene>
<protein>
    <submittedName>
        <fullName evidence="1">Uncharacterized protein</fullName>
    </submittedName>
</protein>
<evidence type="ECO:0000313" key="2">
    <source>
        <dbReference type="Proteomes" id="UP000499080"/>
    </source>
</evidence>
<dbReference type="AlphaFoldDB" id="A0A4Y2M0E4"/>
<sequence length="35" mass="4154">ASGFSKYHTINNIHCSKYYIQSIKLDFSRISNFNR</sequence>
<keyword evidence="2" id="KW-1185">Reference proteome</keyword>
<accession>A0A4Y2M0E4</accession>